<keyword evidence="9 12" id="KW-0238">DNA-binding</keyword>
<keyword evidence="10 12" id="KW-0413">Isomerase</keyword>
<dbReference type="GO" id="GO:1990077">
    <property type="term" value="C:primosome complex"/>
    <property type="evidence" value="ECO:0007669"/>
    <property type="project" value="UniProtKB-UniRule"/>
</dbReference>
<feature type="binding site" evidence="12">
    <location>
        <position position="488"/>
    </location>
    <ligand>
        <name>Zn(2+)</name>
        <dbReference type="ChEBI" id="CHEBI:29105"/>
        <label>2</label>
    </ligand>
</feature>
<dbReference type="GO" id="GO:0008270">
    <property type="term" value="F:zinc ion binding"/>
    <property type="evidence" value="ECO:0007669"/>
    <property type="project" value="UniProtKB-UniRule"/>
</dbReference>
<dbReference type="InterPro" id="IPR011545">
    <property type="entry name" value="DEAD/DEAH_box_helicase_dom"/>
</dbReference>
<name>A0A1G6LK16_9BACT</name>
<dbReference type="PROSITE" id="PS51192">
    <property type="entry name" value="HELICASE_ATP_BIND_1"/>
    <property type="match status" value="1"/>
</dbReference>
<feature type="domain" description="Helicase ATP-binding" evidence="14">
    <location>
        <begin position="250"/>
        <end position="417"/>
    </location>
</feature>
<evidence type="ECO:0000256" key="13">
    <source>
        <dbReference type="SAM" id="Coils"/>
    </source>
</evidence>
<dbReference type="GO" id="GO:0005524">
    <property type="term" value="F:ATP binding"/>
    <property type="evidence" value="ECO:0007669"/>
    <property type="project" value="UniProtKB-UniRule"/>
</dbReference>
<keyword evidence="6 12" id="KW-0347">Helicase</keyword>
<dbReference type="PANTHER" id="PTHR30580:SF0">
    <property type="entry name" value="PRIMOSOMAL PROTEIN N"/>
    <property type="match status" value="1"/>
</dbReference>
<dbReference type="InterPro" id="IPR001650">
    <property type="entry name" value="Helicase_C-like"/>
</dbReference>
<evidence type="ECO:0000256" key="7">
    <source>
        <dbReference type="ARBA" id="ARBA00022833"/>
    </source>
</evidence>
<dbReference type="InterPro" id="IPR005259">
    <property type="entry name" value="PriA"/>
</dbReference>
<dbReference type="HAMAP" id="MF_00983">
    <property type="entry name" value="PriA"/>
    <property type="match status" value="1"/>
</dbReference>
<dbReference type="EMBL" id="FMYV01000004">
    <property type="protein sequence ID" value="SDC43648.1"/>
    <property type="molecule type" value="Genomic_DNA"/>
</dbReference>
<dbReference type="SMART" id="SM00487">
    <property type="entry name" value="DEXDc"/>
    <property type="match status" value="1"/>
</dbReference>
<dbReference type="GO" id="GO:0006270">
    <property type="term" value="P:DNA replication initiation"/>
    <property type="evidence" value="ECO:0007669"/>
    <property type="project" value="TreeGrafter"/>
</dbReference>
<comment type="function">
    <text evidence="12">Initiates the restart of stalled replication forks, which reloads the replicative helicase on sites other than the origin of replication. Recognizes and binds to abandoned replication forks and remodels them to uncover a helicase loading site. Promotes assembly of the primosome at these replication forks.</text>
</comment>
<dbReference type="GO" id="GO:0016887">
    <property type="term" value="F:ATP hydrolysis activity"/>
    <property type="evidence" value="ECO:0007669"/>
    <property type="project" value="RHEA"/>
</dbReference>
<keyword evidence="2 12" id="KW-0235">DNA replication</keyword>
<keyword evidence="1 12" id="KW-0639">Primosome</keyword>
<keyword evidence="17" id="KW-1185">Reference proteome</keyword>
<feature type="binding site" evidence="12">
    <location>
        <position position="485"/>
    </location>
    <ligand>
        <name>Zn(2+)</name>
        <dbReference type="ChEBI" id="CHEBI:29105"/>
        <label>2</label>
    </ligand>
</feature>
<dbReference type="Pfam" id="PF17764">
    <property type="entry name" value="PriA_3primeBD"/>
    <property type="match status" value="1"/>
</dbReference>
<feature type="binding site" evidence="12">
    <location>
        <position position="503"/>
    </location>
    <ligand>
        <name>Zn(2+)</name>
        <dbReference type="ChEBI" id="CHEBI:29105"/>
        <label>2</label>
    </ligand>
</feature>
<evidence type="ECO:0000256" key="10">
    <source>
        <dbReference type="ARBA" id="ARBA00023235"/>
    </source>
</evidence>
<evidence type="ECO:0000256" key="11">
    <source>
        <dbReference type="ARBA" id="ARBA00048988"/>
    </source>
</evidence>
<dbReference type="STRING" id="28234.SAMN04488588_1063"/>
<feature type="binding site" evidence="12">
    <location>
        <position position="479"/>
    </location>
    <ligand>
        <name>Zn(2+)</name>
        <dbReference type="ChEBI" id="CHEBI:29105"/>
        <label>1</label>
    </ligand>
</feature>
<evidence type="ECO:0000256" key="9">
    <source>
        <dbReference type="ARBA" id="ARBA00023125"/>
    </source>
</evidence>
<dbReference type="Proteomes" id="UP000199322">
    <property type="component" value="Unassembled WGS sequence"/>
</dbReference>
<dbReference type="SMART" id="SM00490">
    <property type="entry name" value="HELICc"/>
    <property type="match status" value="1"/>
</dbReference>
<evidence type="ECO:0000256" key="6">
    <source>
        <dbReference type="ARBA" id="ARBA00022806"/>
    </source>
</evidence>
<dbReference type="EC" id="5.6.2.4" evidence="12"/>
<comment type="catalytic activity">
    <reaction evidence="12">
        <text>Couples ATP hydrolysis with the unwinding of duplex DNA by translocating in the 3'-5' direction.</text>
        <dbReference type="EC" id="5.6.2.4"/>
    </reaction>
</comment>
<dbReference type="GO" id="GO:0003677">
    <property type="term" value="F:DNA binding"/>
    <property type="evidence" value="ECO:0007669"/>
    <property type="project" value="UniProtKB-UniRule"/>
</dbReference>
<dbReference type="PANTHER" id="PTHR30580">
    <property type="entry name" value="PRIMOSOMAL PROTEIN N"/>
    <property type="match status" value="1"/>
</dbReference>
<dbReference type="GO" id="GO:0006302">
    <property type="term" value="P:double-strand break repair"/>
    <property type="evidence" value="ECO:0007669"/>
    <property type="project" value="InterPro"/>
</dbReference>
<feature type="domain" description="Helicase C-terminal" evidence="15">
    <location>
        <begin position="511"/>
        <end position="677"/>
    </location>
</feature>
<dbReference type="RefSeq" id="WP_091403416.1">
    <property type="nucleotide sequence ID" value="NZ_FMYV01000004.1"/>
</dbReference>
<comment type="catalytic activity">
    <reaction evidence="11 12">
        <text>ATP + H2O = ADP + phosphate + H(+)</text>
        <dbReference type="Rhea" id="RHEA:13065"/>
        <dbReference type="ChEBI" id="CHEBI:15377"/>
        <dbReference type="ChEBI" id="CHEBI:15378"/>
        <dbReference type="ChEBI" id="CHEBI:30616"/>
        <dbReference type="ChEBI" id="CHEBI:43474"/>
        <dbReference type="ChEBI" id="CHEBI:456216"/>
        <dbReference type="EC" id="5.6.2.4"/>
    </reaction>
</comment>
<evidence type="ECO:0000256" key="8">
    <source>
        <dbReference type="ARBA" id="ARBA00022840"/>
    </source>
</evidence>
<feature type="coiled-coil region" evidence="13">
    <location>
        <begin position="678"/>
        <end position="705"/>
    </location>
</feature>
<keyword evidence="5 12" id="KW-0378">Hydrolase</keyword>
<reference evidence="16 17" key="1">
    <citation type="submission" date="2016-10" db="EMBL/GenBank/DDBJ databases">
        <authorList>
            <person name="de Groot N.N."/>
        </authorList>
    </citation>
    <scope>NUCLEOTIDE SEQUENCE [LARGE SCALE GENOMIC DNA]</scope>
    <source>
        <strain evidence="16 17">WG14</strain>
    </source>
</reference>
<dbReference type="InterPro" id="IPR040498">
    <property type="entry name" value="PriA_CRR"/>
</dbReference>
<dbReference type="InterPro" id="IPR014001">
    <property type="entry name" value="Helicase_ATP-bd"/>
</dbReference>
<protein>
    <recommendedName>
        <fullName evidence="12">Replication restart protein PriA</fullName>
    </recommendedName>
    <alternativeName>
        <fullName evidence="12">ATP-dependent DNA helicase PriA</fullName>
        <ecNumber evidence="12">5.6.2.4</ecNumber>
    </alternativeName>
    <alternativeName>
        <fullName evidence="12">DNA 3'-5' helicase PriA</fullName>
    </alternativeName>
</protein>
<evidence type="ECO:0000313" key="17">
    <source>
        <dbReference type="Proteomes" id="UP000199322"/>
    </source>
</evidence>
<gene>
    <name evidence="12" type="primary">priA</name>
    <name evidence="16" type="ORF">SAMN04488588_1063</name>
</gene>
<dbReference type="PROSITE" id="PS51194">
    <property type="entry name" value="HELICASE_CTER"/>
    <property type="match status" value="1"/>
</dbReference>
<feature type="binding site" evidence="12">
    <location>
        <position position="506"/>
    </location>
    <ligand>
        <name>Zn(2+)</name>
        <dbReference type="ChEBI" id="CHEBI:29105"/>
        <label>2</label>
    </ligand>
</feature>
<keyword evidence="13" id="KW-0175">Coiled coil</keyword>
<dbReference type="InterPro" id="IPR041236">
    <property type="entry name" value="PriA_C"/>
</dbReference>
<evidence type="ECO:0000259" key="14">
    <source>
        <dbReference type="PROSITE" id="PS51192"/>
    </source>
</evidence>
<dbReference type="Pfam" id="PF00271">
    <property type="entry name" value="Helicase_C"/>
    <property type="match status" value="1"/>
</dbReference>
<organism evidence="16 17">
    <name type="scientific">Geotoga petraea</name>
    <dbReference type="NCBI Taxonomy" id="28234"/>
    <lineage>
        <taxon>Bacteria</taxon>
        <taxon>Thermotogati</taxon>
        <taxon>Thermotogota</taxon>
        <taxon>Thermotogae</taxon>
        <taxon>Petrotogales</taxon>
        <taxon>Petrotogaceae</taxon>
        <taxon>Geotoga</taxon>
    </lineage>
</organism>
<evidence type="ECO:0000256" key="12">
    <source>
        <dbReference type="HAMAP-Rule" id="MF_00983"/>
    </source>
</evidence>
<keyword evidence="4 12" id="KW-0547">Nucleotide-binding</keyword>
<feature type="binding site" evidence="12">
    <location>
        <position position="476"/>
    </location>
    <ligand>
        <name>Zn(2+)</name>
        <dbReference type="ChEBI" id="CHEBI:29105"/>
        <label>1</label>
    </ligand>
</feature>
<evidence type="ECO:0000256" key="4">
    <source>
        <dbReference type="ARBA" id="ARBA00022741"/>
    </source>
</evidence>
<dbReference type="Gene3D" id="3.40.50.300">
    <property type="entry name" value="P-loop containing nucleotide triphosphate hydrolases"/>
    <property type="match status" value="2"/>
</dbReference>
<comment type="subunit">
    <text evidence="12">Component of the replication restart primosome.</text>
</comment>
<dbReference type="InterPro" id="IPR041222">
    <property type="entry name" value="PriA_3primeBD"/>
</dbReference>
<dbReference type="GO" id="GO:0043138">
    <property type="term" value="F:3'-5' DNA helicase activity"/>
    <property type="evidence" value="ECO:0007669"/>
    <property type="project" value="UniProtKB-EC"/>
</dbReference>
<dbReference type="NCBIfam" id="TIGR00595">
    <property type="entry name" value="priA"/>
    <property type="match status" value="1"/>
</dbReference>
<keyword evidence="3 12" id="KW-0479">Metal-binding</keyword>
<dbReference type="Gene3D" id="3.40.1440.60">
    <property type="entry name" value="PriA, 3(prime) DNA-binding domain"/>
    <property type="match status" value="1"/>
</dbReference>
<dbReference type="Pfam" id="PF18319">
    <property type="entry name" value="Zn_ribbon_PriA"/>
    <property type="match status" value="1"/>
</dbReference>
<evidence type="ECO:0000256" key="5">
    <source>
        <dbReference type="ARBA" id="ARBA00022801"/>
    </source>
</evidence>
<evidence type="ECO:0000256" key="2">
    <source>
        <dbReference type="ARBA" id="ARBA00022705"/>
    </source>
</evidence>
<proteinExistence type="inferred from homology"/>
<sequence>MYYYELIPFGGRLYNTYTFKSNNPLAVGQRVIVNLRNKLTSALVYKQSEEIPNVKIKEIEFILDEKPLIDANHIKFIEKTAEDLLIPISEIVKMMFPSTSNDLFRIRIVPLNPMVGFDKPIFLNDYFRKFKNKSEARKKLKNLIDSNLVELESYTKKQRTNKKSVYIGLNKNLDGVPNISKTADKLINYLRINGVVSLEEIYSKNIIKKSSSTIDTLFKHKVIVEKNLKNTKTISNTVDLTDEQEKAVENIKKFKDKPHLLYGVTGSGKTEVFFDIAQPLLERGKKVLILVPEISLTPQMFTRIKKRFASYKVITYHSNLKPKERLNNWYDLVNGEMDVLIGTRSSIWMPIKDLEMIIIDEQHDDSFYQDEQVIYDTMRVSEIRKEIEDLNLVFASATPRLNELIKAKNGDYYLQKLEKRYLTKMPDVEVIDMKKEKKVSWLFSKKTLVNIKEILDQQNKVIIFTPTRGHSNYVLCTDCGHVFKCDDCDVSLTYHKSEEKLECHYCGKDYQIPQKCEKCGGYNLQTRGYGTERVVNEMVKFFPSTEVLRVDRTVINSFDDLKKTFKRFYDKGPKIIVGTKMITKGLDISDLKLVVIMDSDRYSYFPDYRSYETTASLIMQVAGRAGRKGSGKVLIQTFNPEDEIFHAIKNHDYNLIAKKEFAKREKYGYPPFSNLILIMLKDKDKNKLEQKAQIIKNEFKNLNININGPIDPLIKKIKGEYRKQLIIKQKDISKKDLLTIQKKYDNDMKLFLNPPTTFL</sequence>
<evidence type="ECO:0000256" key="3">
    <source>
        <dbReference type="ARBA" id="ARBA00022723"/>
    </source>
</evidence>
<comment type="cofactor">
    <cofactor evidence="12">
        <name>Zn(2+)</name>
        <dbReference type="ChEBI" id="CHEBI:29105"/>
    </cofactor>
    <text evidence="12">Binds 2 zinc ions per subunit.</text>
</comment>
<accession>A0A1G6LK16</accession>
<comment type="similarity">
    <text evidence="12">Belongs to the helicase family. PriA subfamily.</text>
</comment>
<keyword evidence="7 12" id="KW-0862">Zinc</keyword>
<dbReference type="InterPro" id="IPR042115">
    <property type="entry name" value="PriA_3primeBD_sf"/>
</dbReference>
<keyword evidence="8 12" id="KW-0067">ATP-binding</keyword>
<evidence type="ECO:0000256" key="1">
    <source>
        <dbReference type="ARBA" id="ARBA00022515"/>
    </source>
</evidence>
<feature type="binding site" evidence="12">
    <location>
        <position position="519"/>
    </location>
    <ligand>
        <name>Zn(2+)</name>
        <dbReference type="ChEBI" id="CHEBI:29105"/>
        <label>1</label>
    </ligand>
</feature>
<evidence type="ECO:0000259" key="15">
    <source>
        <dbReference type="PROSITE" id="PS51194"/>
    </source>
</evidence>
<dbReference type="AlphaFoldDB" id="A0A1G6LK16"/>
<dbReference type="SUPFAM" id="SSF52540">
    <property type="entry name" value="P-loop containing nucleoside triphosphate hydrolases"/>
    <property type="match status" value="1"/>
</dbReference>
<dbReference type="GO" id="GO:0006269">
    <property type="term" value="P:DNA replication, synthesis of primer"/>
    <property type="evidence" value="ECO:0007669"/>
    <property type="project" value="UniProtKB-KW"/>
</dbReference>
<dbReference type="Pfam" id="PF00270">
    <property type="entry name" value="DEAD"/>
    <property type="match status" value="1"/>
</dbReference>
<dbReference type="GO" id="GO:0006310">
    <property type="term" value="P:DNA recombination"/>
    <property type="evidence" value="ECO:0007669"/>
    <property type="project" value="InterPro"/>
</dbReference>
<evidence type="ECO:0000313" key="16">
    <source>
        <dbReference type="EMBL" id="SDC43648.1"/>
    </source>
</evidence>
<dbReference type="Pfam" id="PF18074">
    <property type="entry name" value="PriA_C"/>
    <property type="match status" value="1"/>
</dbReference>
<dbReference type="FunFam" id="3.40.50.300:FF:000489">
    <property type="entry name" value="Primosome assembly protein PriA"/>
    <property type="match status" value="1"/>
</dbReference>
<dbReference type="InterPro" id="IPR027417">
    <property type="entry name" value="P-loop_NTPase"/>
</dbReference>
<feature type="binding site" evidence="12">
    <location>
        <position position="516"/>
    </location>
    <ligand>
        <name>Zn(2+)</name>
        <dbReference type="ChEBI" id="CHEBI:29105"/>
        <label>1</label>
    </ligand>
</feature>